<evidence type="ECO:0000313" key="4">
    <source>
        <dbReference type="EMBL" id="CAK7346051.1"/>
    </source>
</evidence>
<organism evidence="4 5">
    <name type="scientific">Dovyalis caffra</name>
    <dbReference type="NCBI Taxonomy" id="77055"/>
    <lineage>
        <taxon>Eukaryota</taxon>
        <taxon>Viridiplantae</taxon>
        <taxon>Streptophyta</taxon>
        <taxon>Embryophyta</taxon>
        <taxon>Tracheophyta</taxon>
        <taxon>Spermatophyta</taxon>
        <taxon>Magnoliopsida</taxon>
        <taxon>eudicotyledons</taxon>
        <taxon>Gunneridae</taxon>
        <taxon>Pentapetalae</taxon>
        <taxon>rosids</taxon>
        <taxon>fabids</taxon>
        <taxon>Malpighiales</taxon>
        <taxon>Salicaceae</taxon>
        <taxon>Flacourtieae</taxon>
        <taxon>Dovyalis</taxon>
    </lineage>
</organism>
<evidence type="ECO:0000313" key="5">
    <source>
        <dbReference type="Proteomes" id="UP001314170"/>
    </source>
</evidence>
<dbReference type="GO" id="GO:0046872">
    <property type="term" value="F:metal ion binding"/>
    <property type="evidence" value="ECO:0007669"/>
    <property type="project" value="UniProtKB-KW"/>
</dbReference>
<dbReference type="InterPro" id="IPR006121">
    <property type="entry name" value="HMA_dom"/>
</dbReference>
<dbReference type="PANTHER" id="PTHR45868:SF22">
    <property type="entry name" value="METAL ION-BINDING PROTEIN"/>
    <property type="match status" value="1"/>
</dbReference>
<proteinExistence type="predicted"/>
<comment type="caution">
    <text evidence="4">The sequence shown here is derived from an EMBL/GenBank/DDBJ whole genome shotgun (WGS) entry which is preliminary data.</text>
</comment>
<dbReference type="Proteomes" id="UP001314170">
    <property type="component" value="Unassembled WGS sequence"/>
</dbReference>
<dbReference type="AlphaFoldDB" id="A0AAV1S6B3"/>
<keyword evidence="1" id="KW-0479">Metal-binding</keyword>
<sequence>MEGDQEKQEKEGRLNQPPQMTPMKPLTRDAYGGGMYGNEPEPMQDRDKPSKPPASETQSADGPAEKPDFQPKHQPPPSTGDRDLDITGQSYIHLDCSCGLKVDTRDPKWHKTLTKVLKRIRGVSYTIDAEEGTALITGRVDPNKLLKKLSKGGKHTDICWIETGNMNMNNAYQYYPHGGYLQPGPGYHQGYHPGYAVTNYYPQRPPPRYGYGYGYGYDHHSYPYPTWA</sequence>
<dbReference type="EMBL" id="CAWUPB010001173">
    <property type="protein sequence ID" value="CAK7346051.1"/>
    <property type="molecule type" value="Genomic_DNA"/>
</dbReference>
<evidence type="ECO:0000256" key="1">
    <source>
        <dbReference type="ARBA" id="ARBA00022723"/>
    </source>
</evidence>
<keyword evidence="5" id="KW-1185">Reference proteome</keyword>
<evidence type="ECO:0000256" key="2">
    <source>
        <dbReference type="SAM" id="MobiDB-lite"/>
    </source>
</evidence>
<dbReference type="PANTHER" id="PTHR45868">
    <property type="entry name" value="HEAVY METAL-ASSOCIATED ISOPRENYLATED PLANT PROTEIN 33-RELATED"/>
    <property type="match status" value="1"/>
</dbReference>
<protein>
    <recommendedName>
        <fullName evidence="3">HMA domain-containing protein</fullName>
    </recommendedName>
</protein>
<feature type="region of interest" description="Disordered" evidence="2">
    <location>
        <begin position="1"/>
        <end position="85"/>
    </location>
</feature>
<reference evidence="4 5" key="1">
    <citation type="submission" date="2024-01" db="EMBL/GenBank/DDBJ databases">
        <authorList>
            <person name="Waweru B."/>
        </authorList>
    </citation>
    <scope>NUCLEOTIDE SEQUENCE [LARGE SCALE GENOMIC DNA]</scope>
</reference>
<accession>A0AAV1S6B3</accession>
<dbReference type="Pfam" id="PF00403">
    <property type="entry name" value="HMA"/>
    <property type="match status" value="1"/>
</dbReference>
<dbReference type="Gene3D" id="3.30.70.100">
    <property type="match status" value="1"/>
</dbReference>
<evidence type="ECO:0000259" key="3">
    <source>
        <dbReference type="Pfam" id="PF00403"/>
    </source>
</evidence>
<feature type="domain" description="HMA" evidence="3">
    <location>
        <begin position="111"/>
        <end position="155"/>
    </location>
</feature>
<feature type="compositionally biased region" description="Basic and acidic residues" evidence="2">
    <location>
        <begin position="1"/>
        <end position="13"/>
    </location>
</feature>
<name>A0AAV1S6B3_9ROSI</name>
<gene>
    <name evidence="4" type="ORF">DCAF_LOCUS18721</name>
</gene>